<keyword evidence="1" id="KW-0472">Membrane</keyword>
<name>A0A936ZKG8_9BURK</name>
<keyword evidence="1" id="KW-0812">Transmembrane</keyword>
<feature type="transmembrane region" description="Helical" evidence="1">
    <location>
        <begin position="31"/>
        <end position="50"/>
    </location>
</feature>
<evidence type="ECO:0000313" key="2">
    <source>
        <dbReference type="EMBL" id="MBL0422994.1"/>
    </source>
</evidence>
<comment type="caution">
    <text evidence="2">The sequence shown here is derived from an EMBL/GenBank/DDBJ whole genome shotgun (WGS) entry which is preliminary data.</text>
</comment>
<dbReference type="RefSeq" id="WP_201686120.1">
    <property type="nucleotide sequence ID" value="NZ_JAEQNA010000010.1"/>
</dbReference>
<reference evidence="2" key="1">
    <citation type="submission" date="2021-01" db="EMBL/GenBank/DDBJ databases">
        <title>Ramlibacter sp. strain AW1 16S ribosomal RNA gene Genome sequencing and assembly.</title>
        <authorList>
            <person name="Kang M."/>
        </authorList>
    </citation>
    <scope>NUCLEOTIDE SEQUENCE</scope>
    <source>
        <strain evidence="2">AW1</strain>
    </source>
</reference>
<keyword evidence="3" id="KW-1185">Reference proteome</keyword>
<dbReference type="AlphaFoldDB" id="A0A936ZKG8"/>
<keyword evidence="1" id="KW-1133">Transmembrane helix</keyword>
<sequence>MGAKYLISSFSIFLLAELGWAASISGGSRINSMLMRLALSVVCPFAIMISGFDQLNFVWIAGMMALYLALLPITNIWAVGVIAKRGKEGLWELPWLDPERWPVRTAIAIISLYWGAVIYLISVVRG</sequence>
<proteinExistence type="predicted"/>
<organism evidence="2 3">
    <name type="scientific">Ramlibacter aurantiacus</name>
    <dbReference type="NCBI Taxonomy" id="2801330"/>
    <lineage>
        <taxon>Bacteria</taxon>
        <taxon>Pseudomonadati</taxon>
        <taxon>Pseudomonadota</taxon>
        <taxon>Betaproteobacteria</taxon>
        <taxon>Burkholderiales</taxon>
        <taxon>Comamonadaceae</taxon>
        <taxon>Ramlibacter</taxon>
    </lineage>
</organism>
<feature type="transmembrane region" description="Helical" evidence="1">
    <location>
        <begin position="103"/>
        <end position="124"/>
    </location>
</feature>
<evidence type="ECO:0000313" key="3">
    <source>
        <dbReference type="Proteomes" id="UP000613011"/>
    </source>
</evidence>
<dbReference type="EMBL" id="JAEQNA010000010">
    <property type="protein sequence ID" value="MBL0422994.1"/>
    <property type="molecule type" value="Genomic_DNA"/>
</dbReference>
<evidence type="ECO:0000256" key="1">
    <source>
        <dbReference type="SAM" id="Phobius"/>
    </source>
</evidence>
<gene>
    <name evidence="2" type="ORF">JI739_21840</name>
</gene>
<dbReference type="Proteomes" id="UP000613011">
    <property type="component" value="Unassembled WGS sequence"/>
</dbReference>
<protein>
    <submittedName>
        <fullName evidence="2">Uncharacterized protein</fullName>
    </submittedName>
</protein>
<accession>A0A936ZKG8</accession>
<feature type="transmembrane region" description="Helical" evidence="1">
    <location>
        <begin position="57"/>
        <end position="83"/>
    </location>
</feature>